<name>A0A1I1VUV3_9BACT</name>
<reference evidence="2" key="1">
    <citation type="submission" date="2016-10" db="EMBL/GenBank/DDBJ databases">
        <authorList>
            <person name="Varghese N."/>
            <person name="Submissions S."/>
        </authorList>
    </citation>
    <scope>NUCLEOTIDE SEQUENCE [LARGE SCALE GENOMIC DNA]</scope>
    <source>
        <strain evidence="2">ATCC 25963</strain>
    </source>
</reference>
<dbReference type="RefSeq" id="WP_096330764.1">
    <property type="nucleotide sequence ID" value="NZ_FOMX01000005.1"/>
</dbReference>
<protein>
    <recommendedName>
        <fullName evidence="3">DUF4241 domain-containing protein</fullName>
    </recommendedName>
</protein>
<evidence type="ECO:0000313" key="1">
    <source>
        <dbReference type="EMBL" id="SFD86615.1"/>
    </source>
</evidence>
<dbReference type="EMBL" id="FOMX01000005">
    <property type="protein sequence ID" value="SFD86615.1"/>
    <property type="molecule type" value="Genomic_DNA"/>
</dbReference>
<dbReference type="OrthoDB" id="9789980at2"/>
<dbReference type="Proteomes" id="UP000199400">
    <property type="component" value="Unassembled WGS sequence"/>
</dbReference>
<evidence type="ECO:0000313" key="2">
    <source>
        <dbReference type="Proteomes" id="UP000199400"/>
    </source>
</evidence>
<dbReference type="AlphaFoldDB" id="A0A1I1VUV3"/>
<keyword evidence="2" id="KW-1185">Reference proteome</keyword>
<organism evidence="1 2">
    <name type="scientific">Nannocystis exedens</name>
    <dbReference type="NCBI Taxonomy" id="54"/>
    <lineage>
        <taxon>Bacteria</taxon>
        <taxon>Pseudomonadati</taxon>
        <taxon>Myxococcota</taxon>
        <taxon>Polyangia</taxon>
        <taxon>Nannocystales</taxon>
        <taxon>Nannocystaceae</taxon>
        <taxon>Nannocystis</taxon>
    </lineage>
</organism>
<dbReference type="Pfam" id="PF14025">
    <property type="entry name" value="DUF4241"/>
    <property type="match status" value="1"/>
</dbReference>
<evidence type="ECO:0008006" key="3">
    <source>
        <dbReference type="Google" id="ProtNLM"/>
    </source>
</evidence>
<proteinExistence type="predicted"/>
<gene>
    <name evidence="1" type="ORF">SAMN02745121_01974</name>
</gene>
<sequence length="298" mass="32065">MTSARTDLELAFMTPGRMFRDDDGGTIAVRVESLGELELAGVAIGDPLASELQPVTPPEGSGFAGRGRVELAIARVAANDERVAAARVILADRPIAQWVEADVVFGVDAGTAAFASPEAIAGLATEAKSEELLALLDAHDRGGWTWGRVEVEGCAVVAFSSGYGDGIYASYWGLDADGRAVALAIDFDVLIGSVFERFVVPRPRGRGRVEAPALAARGVTLRVPWLRPRWLEVRGTQLPAEHQLHVRLTGAEGAPEQWIRRHFRGYDRRVFRVDLREVPAEAALVVRIVTGSRPLSPA</sequence>
<accession>A0A1I1VUV3</accession>
<dbReference type="InterPro" id="IPR025335">
    <property type="entry name" value="DUF4241"/>
</dbReference>